<dbReference type="PANTHER" id="PTHR10982:SF21">
    <property type="entry name" value="FATTY ACID SYNTHASE SUBUNIT BETA"/>
    <property type="match status" value="1"/>
</dbReference>
<comment type="caution">
    <text evidence="3">The sequence shown here is derived from an EMBL/GenBank/DDBJ whole genome shotgun (WGS) entry which is preliminary data.</text>
</comment>
<keyword evidence="1" id="KW-0808">Transferase</keyword>
<proteinExistence type="predicted"/>
<evidence type="ECO:0000256" key="1">
    <source>
        <dbReference type="ARBA" id="ARBA00022679"/>
    </source>
</evidence>
<dbReference type="Gene3D" id="3.30.70.3320">
    <property type="match status" value="1"/>
</dbReference>
<feature type="region of interest" description="Disordered" evidence="2">
    <location>
        <begin position="1"/>
        <end position="23"/>
    </location>
</feature>
<keyword evidence="4" id="KW-1185">Reference proteome</keyword>
<evidence type="ECO:0000313" key="4">
    <source>
        <dbReference type="Proteomes" id="UP000192257"/>
    </source>
</evidence>
<dbReference type="RefSeq" id="XP_028882568.1">
    <property type="nucleotide sequence ID" value="XM_029026012.1"/>
</dbReference>
<evidence type="ECO:0008006" key="5">
    <source>
        <dbReference type="Google" id="ProtNLM"/>
    </source>
</evidence>
<name>A0A1X0NUZ3_9TRYP</name>
<dbReference type="EMBL" id="NBCO01000016">
    <property type="protein sequence ID" value="ORC88502.1"/>
    <property type="molecule type" value="Genomic_DNA"/>
</dbReference>
<gene>
    <name evidence="3" type="ORF">TM35_000161400</name>
</gene>
<dbReference type="GO" id="GO:0016740">
    <property type="term" value="F:transferase activity"/>
    <property type="evidence" value="ECO:0007669"/>
    <property type="project" value="UniProtKB-KW"/>
</dbReference>
<dbReference type="InterPro" id="IPR050830">
    <property type="entry name" value="Fungal_FAS"/>
</dbReference>
<dbReference type="VEuPathDB" id="TriTrypDB:TM35_000161400"/>
<evidence type="ECO:0000256" key="2">
    <source>
        <dbReference type="SAM" id="MobiDB-lite"/>
    </source>
</evidence>
<evidence type="ECO:0000313" key="3">
    <source>
        <dbReference type="EMBL" id="ORC88502.1"/>
    </source>
</evidence>
<dbReference type="InterPro" id="IPR001227">
    <property type="entry name" value="Ac_transferase_dom_sf"/>
</dbReference>
<dbReference type="PANTHER" id="PTHR10982">
    <property type="entry name" value="MALONYL COA-ACYL CARRIER PROTEIN TRANSACYLASE"/>
    <property type="match status" value="1"/>
</dbReference>
<dbReference type="AlphaFoldDB" id="A0A1X0NUZ3"/>
<sequence>MNPKGEVYDHRGLYQPSGSVEGNEDVHNCERLPMHSGMLPMSFVGTSPEHASTINTDTCSRESRSTRRQSYLQLNCNFSEEDGIACQIRTQSFGVRRAADSFAFLNADLSVAGINNTLPSWLSDSIFQPLSSVNGMAHSKDNHQTPVRIYSAVPPKEGMLSQENSLPSAQNVNSKVEIRNVSGALHETAPTVEMPQFSQTKSIIAMENEETAASLKTGRGPVVCLQDVLNDDVVSVDSYSEMTPTPSGCTAVFSPTMLSHETMEQRKKQKPCQQQQQQQQRRRGVFGLFGTIGRGYFKYFAALFKRHQLLEPFLRRVLQSCEDIYPREIDIMEFLSNADVSPNDIFFMNPLIAWPLQVLYTISCFYVTAKLYGYQEIFKLFKPRGGLFASGKYIFAALAVAMSPTEEELMYHTSRMFRAAFLVGFINNENKEHFENQLHGCRQRSFMLLVVNISITSLQLLINKVNKVQLGPCSSESWSEDNSSRIIPMSRINIARIISTRSAVVCGHPTDLERLNILLINYATSTGVKVHREYLPTTTPENSSFYNQPQYLRLLQLWSDNGMEFDSSMLQLTVYSPVDGEAWNRESKCVLTDKIALAVTSLTQDLTYSLQHVREDDVLLNFSLDTPSLGQLICWSRHEITILVEPADQICVNVFPSPRRSALDGIIHATLAKCAKINIILQSMQWEGKPHQACVQDLSTSFIDLALLVDAGEVRKTSSNLHSNYLSPTCGFVNTKGELSNLVVKSGLVNETFMGTQLNHKDKVIKASQGEGSFYNLESDPFSSPPENGFNCILLPNENFPTALNAYELLPAVKYYEMQFNSFLTRGAVEFARRLAQCTGIEFPPHTLLMCPTVLALMELWDAYDFLRKQTD</sequence>
<dbReference type="Proteomes" id="UP000192257">
    <property type="component" value="Unassembled WGS sequence"/>
</dbReference>
<accession>A0A1X0NUZ3</accession>
<protein>
    <recommendedName>
        <fullName evidence="5">Starter acyltransferase (SAT) domain-containing protein</fullName>
    </recommendedName>
</protein>
<dbReference type="GeneID" id="39985792"/>
<feature type="compositionally biased region" description="Basic and acidic residues" evidence="2">
    <location>
        <begin position="1"/>
        <end position="12"/>
    </location>
</feature>
<organism evidence="3 4">
    <name type="scientific">Trypanosoma theileri</name>
    <dbReference type="NCBI Taxonomy" id="67003"/>
    <lineage>
        <taxon>Eukaryota</taxon>
        <taxon>Discoba</taxon>
        <taxon>Euglenozoa</taxon>
        <taxon>Kinetoplastea</taxon>
        <taxon>Metakinetoplastina</taxon>
        <taxon>Trypanosomatida</taxon>
        <taxon>Trypanosomatidae</taxon>
        <taxon>Trypanosoma</taxon>
    </lineage>
</organism>
<dbReference type="OrthoDB" id="5417908at2759"/>
<reference evidence="3 4" key="1">
    <citation type="submission" date="2017-03" db="EMBL/GenBank/DDBJ databases">
        <title>An alternative strategy for trypanosome survival in the mammalian bloodstream revealed through genome and transcriptome analysis of the ubiquitous bovine parasite Trypanosoma (Megatrypanum) theileri.</title>
        <authorList>
            <person name="Kelly S."/>
            <person name="Ivens A."/>
            <person name="Mott A."/>
            <person name="O'Neill E."/>
            <person name="Emms D."/>
            <person name="Macleod O."/>
            <person name="Voorheis P."/>
            <person name="Matthews J."/>
            <person name="Matthews K."/>
            <person name="Carrington M."/>
        </authorList>
    </citation>
    <scope>NUCLEOTIDE SEQUENCE [LARGE SCALE GENOMIC DNA]</scope>
    <source>
        <strain evidence="3">Edinburgh</strain>
    </source>
</reference>
<dbReference type="Gene3D" id="3.40.366.10">
    <property type="entry name" value="Malonyl-Coenzyme A Acyl Carrier Protein, domain 2"/>
    <property type="match status" value="1"/>
</dbReference>